<dbReference type="Gene3D" id="3.40.1580.10">
    <property type="entry name" value="SMI1/KNR4-like"/>
    <property type="match status" value="1"/>
</dbReference>
<gene>
    <name evidence="2" type="ORF">HNQ61_003994</name>
</gene>
<dbReference type="InterPro" id="IPR037883">
    <property type="entry name" value="Knr4/Smi1-like_sf"/>
</dbReference>
<accession>A0A841H2Z9</accession>
<proteinExistence type="predicted"/>
<organism evidence="2 3">
    <name type="scientific">Longimicrobium terrae</name>
    <dbReference type="NCBI Taxonomy" id="1639882"/>
    <lineage>
        <taxon>Bacteria</taxon>
        <taxon>Pseudomonadati</taxon>
        <taxon>Gemmatimonadota</taxon>
        <taxon>Longimicrobiia</taxon>
        <taxon>Longimicrobiales</taxon>
        <taxon>Longimicrobiaceae</taxon>
        <taxon>Longimicrobium</taxon>
    </lineage>
</organism>
<name>A0A841H2Z9_9BACT</name>
<dbReference type="Pfam" id="PF09346">
    <property type="entry name" value="SMI1_KNR4"/>
    <property type="match status" value="1"/>
</dbReference>
<evidence type="ECO:0000313" key="3">
    <source>
        <dbReference type="Proteomes" id="UP000582837"/>
    </source>
</evidence>
<evidence type="ECO:0000259" key="1">
    <source>
        <dbReference type="SMART" id="SM00860"/>
    </source>
</evidence>
<dbReference type="RefSeq" id="WP_205761830.1">
    <property type="nucleotide sequence ID" value="NZ_JABDTL010000002.1"/>
</dbReference>
<feature type="domain" description="Knr4/Smi1-like" evidence="1">
    <location>
        <begin position="15"/>
        <end position="123"/>
    </location>
</feature>
<reference evidence="2 3" key="1">
    <citation type="submission" date="2020-08" db="EMBL/GenBank/DDBJ databases">
        <title>Genomic Encyclopedia of Type Strains, Phase IV (KMG-IV): sequencing the most valuable type-strain genomes for metagenomic binning, comparative biology and taxonomic classification.</title>
        <authorList>
            <person name="Goeker M."/>
        </authorList>
    </citation>
    <scope>NUCLEOTIDE SEQUENCE [LARGE SCALE GENOMIC DNA]</scope>
    <source>
        <strain evidence="2 3">DSM 29007</strain>
    </source>
</reference>
<comment type="caution">
    <text evidence="2">The sequence shown here is derived from an EMBL/GenBank/DDBJ whole genome shotgun (WGS) entry which is preliminary data.</text>
</comment>
<evidence type="ECO:0000313" key="2">
    <source>
        <dbReference type="EMBL" id="MBB6072332.1"/>
    </source>
</evidence>
<dbReference type="Proteomes" id="UP000582837">
    <property type="component" value="Unassembled WGS sequence"/>
</dbReference>
<protein>
    <recommendedName>
        <fullName evidence="1">Knr4/Smi1-like domain-containing protein</fullName>
    </recommendedName>
</protein>
<dbReference type="SMART" id="SM00860">
    <property type="entry name" value="SMI1_KNR4"/>
    <property type="match status" value="1"/>
</dbReference>
<dbReference type="SUPFAM" id="SSF160631">
    <property type="entry name" value="SMI1/KNR4-like"/>
    <property type="match status" value="1"/>
</dbReference>
<dbReference type="InterPro" id="IPR018958">
    <property type="entry name" value="Knr4/Smi1-like_dom"/>
</dbReference>
<dbReference type="EMBL" id="JACHIA010000014">
    <property type="protein sequence ID" value="MBB6072332.1"/>
    <property type="molecule type" value="Genomic_DNA"/>
</dbReference>
<sequence>MTDIDAGSSGGNLGAAEDQMLAAAQELGVDFPDFYTAFLRRRNGIGPEGNLLLYSTDDIVERNETFEVQTYAPGYLAIGDDSGGRSLIIGLDGSPTVYLVEQGSMDPDDFLEVSPDFAAWLDQGAPLP</sequence>
<keyword evidence="3" id="KW-1185">Reference proteome</keyword>
<dbReference type="AlphaFoldDB" id="A0A841H2Z9"/>